<dbReference type="InterPro" id="IPR005471">
    <property type="entry name" value="Tscrpt_reg_IclR_N"/>
</dbReference>
<dbReference type="PANTHER" id="PTHR18964">
    <property type="entry name" value="ROK (REPRESSOR, ORF, KINASE) FAMILY"/>
    <property type="match status" value="1"/>
</dbReference>
<name>A0A399JA46_9MICC</name>
<sequence length="378" mass="40313">MSDLDGSAVASLRRLNGSKVLSVLRAEAYRKFTVREMSIATGLSRPTVGRLLDDLVEAGWAQSAEGRPGATGRPARRYSFNRLRGLIASLDVGYAGVGIMITDLVGSELSWTMEWGLALETVESCIDHVMPLFSQKLSEVSADLGLDEDLPVLAVSLSAPVIPDADGVHVDTLSTVNGWRGGSFVPTLRERFGDVPILVNNDILLSAEAELHLGALSTSDQGMFCFLAWFSSIVLIHEGQVHRGTFNLAGDVGSLPEYRWPDVIVEALESSGFNHPASVGRMLEAAANGHEAAQDGIRSVGQGLARGIADVAAMWDPDTIVFAGQLSTAPDLLFEPIESGLRALGSEDFELLRAEVDPEKGSCLGGVIKALDAIDWTV</sequence>
<dbReference type="InterPro" id="IPR036390">
    <property type="entry name" value="WH_DNA-bd_sf"/>
</dbReference>
<dbReference type="InterPro" id="IPR000600">
    <property type="entry name" value="ROK"/>
</dbReference>
<comment type="caution">
    <text evidence="3">The sequence shown here is derived from an EMBL/GenBank/DDBJ whole genome shotgun (WGS) entry which is preliminary data.</text>
</comment>
<dbReference type="InterPro" id="IPR043129">
    <property type="entry name" value="ATPase_NBD"/>
</dbReference>
<feature type="domain" description="HTH iclR-type" evidence="2">
    <location>
        <begin position="26"/>
        <end position="62"/>
    </location>
</feature>
<dbReference type="Proteomes" id="UP000265419">
    <property type="component" value="Unassembled WGS sequence"/>
</dbReference>
<protein>
    <submittedName>
        <fullName evidence="3">ROK family transcriptional regulator</fullName>
    </submittedName>
</protein>
<organism evidence="3 4">
    <name type="scientific">Galactobacter valiniphilus</name>
    <dbReference type="NCBI Taxonomy" id="2676122"/>
    <lineage>
        <taxon>Bacteria</taxon>
        <taxon>Bacillati</taxon>
        <taxon>Actinomycetota</taxon>
        <taxon>Actinomycetes</taxon>
        <taxon>Micrococcales</taxon>
        <taxon>Micrococcaceae</taxon>
        <taxon>Galactobacter</taxon>
    </lineage>
</organism>
<evidence type="ECO:0000313" key="4">
    <source>
        <dbReference type="Proteomes" id="UP000265419"/>
    </source>
</evidence>
<evidence type="ECO:0000259" key="2">
    <source>
        <dbReference type="Pfam" id="PF09339"/>
    </source>
</evidence>
<proteinExistence type="inferred from homology"/>
<dbReference type="Pfam" id="PF00480">
    <property type="entry name" value="ROK"/>
    <property type="match status" value="1"/>
</dbReference>
<dbReference type="PANTHER" id="PTHR18964:SF149">
    <property type="entry name" value="BIFUNCTIONAL UDP-N-ACETYLGLUCOSAMINE 2-EPIMERASE_N-ACETYLMANNOSAMINE KINASE"/>
    <property type="match status" value="1"/>
</dbReference>
<comment type="similarity">
    <text evidence="1">Belongs to the ROK (NagC/XylR) family.</text>
</comment>
<dbReference type="InterPro" id="IPR036388">
    <property type="entry name" value="WH-like_DNA-bd_sf"/>
</dbReference>
<dbReference type="AlphaFoldDB" id="A0A399JA46"/>
<reference evidence="3 4" key="1">
    <citation type="submission" date="2018-07" db="EMBL/GenBank/DDBJ databases">
        <title>Arthrobacter sp. nov., isolated from raw cow's milk with high bacterial count.</title>
        <authorList>
            <person name="Hahne J."/>
            <person name="Isele D."/>
            <person name="Lipski A."/>
        </authorList>
    </citation>
    <scope>NUCLEOTIDE SEQUENCE [LARGE SCALE GENOMIC DNA]</scope>
    <source>
        <strain evidence="3 4">JZ R-35</strain>
    </source>
</reference>
<dbReference type="EMBL" id="QQXK01000011">
    <property type="protein sequence ID" value="RII42453.1"/>
    <property type="molecule type" value="Genomic_DNA"/>
</dbReference>
<keyword evidence="4" id="KW-1185">Reference proteome</keyword>
<dbReference type="GO" id="GO:0003677">
    <property type="term" value="F:DNA binding"/>
    <property type="evidence" value="ECO:0007669"/>
    <property type="project" value="InterPro"/>
</dbReference>
<dbReference type="RefSeq" id="WP_119424395.1">
    <property type="nucleotide sequence ID" value="NZ_QQXK01000011.1"/>
</dbReference>
<dbReference type="SUPFAM" id="SSF53067">
    <property type="entry name" value="Actin-like ATPase domain"/>
    <property type="match status" value="1"/>
</dbReference>
<dbReference type="GO" id="GO:0006355">
    <property type="term" value="P:regulation of DNA-templated transcription"/>
    <property type="evidence" value="ECO:0007669"/>
    <property type="project" value="InterPro"/>
</dbReference>
<evidence type="ECO:0000313" key="3">
    <source>
        <dbReference type="EMBL" id="RII42453.1"/>
    </source>
</evidence>
<dbReference type="Gene3D" id="1.10.10.10">
    <property type="entry name" value="Winged helix-like DNA-binding domain superfamily/Winged helix DNA-binding domain"/>
    <property type="match status" value="1"/>
</dbReference>
<accession>A0A399JA46</accession>
<evidence type="ECO:0000256" key="1">
    <source>
        <dbReference type="ARBA" id="ARBA00006479"/>
    </source>
</evidence>
<dbReference type="Gene3D" id="3.30.420.40">
    <property type="match status" value="3"/>
</dbReference>
<dbReference type="Pfam" id="PF09339">
    <property type="entry name" value="HTH_IclR"/>
    <property type="match status" value="1"/>
</dbReference>
<gene>
    <name evidence="3" type="ORF">DWB68_06800</name>
</gene>
<dbReference type="SUPFAM" id="SSF46785">
    <property type="entry name" value="Winged helix' DNA-binding domain"/>
    <property type="match status" value="1"/>
</dbReference>